<proteinExistence type="predicted"/>
<dbReference type="AlphaFoldDB" id="A0A5B7J8P3"/>
<reference evidence="1 2" key="1">
    <citation type="submission" date="2019-05" db="EMBL/GenBank/DDBJ databases">
        <title>Another draft genome of Portunus trituberculatus and its Hox gene families provides insights of decapod evolution.</title>
        <authorList>
            <person name="Jeong J.-H."/>
            <person name="Song I."/>
            <person name="Kim S."/>
            <person name="Choi T."/>
            <person name="Kim D."/>
            <person name="Ryu S."/>
            <person name="Kim W."/>
        </authorList>
    </citation>
    <scope>NUCLEOTIDE SEQUENCE [LARGE SCALE GENOMIC DNA]</scope>
    <source>
        <tissue evidence="1">Muscle</tissue>
    </source>
</reference>
<gene>
    <name evidence="1" type="ORF">E2C01_088242</name>
</gene>
<keyword evidence="2" id="KW-1185">Reference proteome</keyword>
<evidence type="ECO:0000313" key="2">
    <source>
        <dbReference type="Proteomes" id="UP000324222"/>
    </source>
</evidence>
<organism evidence="1 2">
    <name type="scientific">Portunus trituberculatus</name>
    <name type="common">Swimming crab</name>
    <name type="synonym">Neptunus trituberculatus</name>
    <dbReference type="NCBI Taxonomy" id="210409"/>
    <lineage>
        <taxon>Eukaryota</taxon>
        <taxon>Metazoa</taxon>
        <taxon>Ecdysozoa</taxon>
        <taxon>Arthropoda</taxon>
        <taxon>Crustacea</taxon>
        <taxon>Multicrustacea</taxon>
        <taxon>Malacostraca</taxon>
        <taxon>Eumalacostraca</taxon>
        <taxon>Eucarida</taxon>
        <taxon>Decapoda</taxon>
        <taxon>Pleocyemata</taxon>
        <taxon>Brachyura</taxon>
        <taxon>Eubrachyura</taxon>
        <taxon>Portunoidea</taxon>
        <taxon>Portunidae</taxon>
        <taxon>Portuninae</taxon>
        <taxon>Portunus</taxon>
    </lineage>
</organism>
<dbReference type="EMBL" id="VSRR010093670">
    <property type="protein sequence ID" value="MPC93120.1"/>
    <property type="molecule type" value="Genomic_DNA"/>
</dbReference>
<dbReference type="Proteomes" id="UP000324222">
    <property type="component" value="Unassembled WGS sequence"/>
</dbReference>
<accession>A0A5B7J8P3</accession>
<comment type="caution">
    <text evidence="1">The sequence shown here is derived from an EMBL/GenBank/DDBJ whole genome shotgun (WGS) entry which is preliminary data.</text>
</comment>
<name>A0A5B7J8P3_PORTR</name>
<protein>
    <submittedName>
        <fullName evidence="1">Uncharacterized protein</fullName>
    </submittedName>
</protein>
<sequence length="95" mass="10869">MMHGRETWRRLLHGANPTLEKGDIMLKIKYPGSSQQEDPACSLVMSAARTAWKSKEHEYTSRAKVDALMTRNQKRYVLSLGRFSEVTQVIGEVFI</sequence>
<evidence type="ECO:0000313" key="1">
    <source>
        <dbReference type="EMBL" id="MPC93120.1"/>
    </source>
</evidence>